<protein>
    <submittedName>
        <fullName evidence="2">Uncharacterized protein</fullName>
    </submittedName>
</protein>
<dbReference type="RefSeq" id="WP_098007411.1">
    <property type="nucleotide sequence ID" value="NZ_NVMX01000301.1"/>
</dbReference>
<evidence type="ECO:0000256" key="1">
    <source>
        <dbReference type="SAM" id="Coils"/>
    </source>
</evidence>
<reference evidence="2 3" key="1">
    <citation type="submission" date="2017-09" db="EMBL/GenBank/DDBJ databases">
        <title>Large-scale bioinformatics analysis of Bacillus genomes uncovers conserved roles of natural products in bacterial physiology.</title>
        <authorList>
            <consortium name="Agbiome Team Llc"/>
            <person name="Bleich R.M."/>
            <person name="Grubbs K.J."/>
            <person name="Santa Maria K.C."/>
            <person name="Allen S.E."/>
            <person name="Farag S."/>
            <person name="Shank E.A."/>
            <person name="Bowers A."/>
        </authorList>
    </citation>
    <scope>NUCLEOTIDE SEQUENCE [LARGE SCALE GENOMIC DNA]</scope>
    <source>
        <strain evidence="2 3">AFS092789</strain>
    </source>
</reference>
<evidence type="ECO:0000313" key="2">
    <source>
        <dbReference type="EMBL" id="PDZ93971.1"/>
    </source>
</evidence>
<comment type="caution">
    <text evidence="2">The sequence shown here is derived from an EMBL/GenBank/DDBJ whole genome shotgun (WGS) entry which is preliminary data.</text>
</comment>
<accession>A0A9X6SRW0</accession>
<gene>
    <name evidence="2" type="ORF">CON36_36325</name>
</gene>
<dbReference type="Proteomes" id="UP000219922">
    <property type="component" value="Unassembled WGS sequence"/>
</dbReference>
<keyword evidence="1" id="KW-0175">Coiled coil</keyword>
<name>A0A9X6SRW0_BACCE</name>
<dbReference type="AlphaFoldDB" id="A0A9X6SRW0"/>
<evidence type="ECO:0000313" key="3">
    <source>
        <dbReference type="Proteomes" id="UP000219922"/>
    </source>
</evidence>
<sequence>MKDDYLEDIHDYGEYINDFEVSPFESIFMLHIRSRLKNEYEKLTNEEKKILNDYDNELRQSAHKMYEHLKLAYDFEKSNKPEDEWWWHLDRLV</sequence>
<feature type="coiled-coil region" evidence="1">
    <location>
        <begin position="33"/>
        <end position="60"/>
    </location>
</feature>
<organism evidence="2 3">
    <name type="scientific">Bacillus cereus</name>
    <dbReference type="NCBI Taxonomy" id="1396"/>
    <lineage>
        <taxon>Bacteria</taxon>
        <taxon>Bacillati</taxon>
        <taxon>Bacillota</taxon>
        <taxon>Bacilli</taxon>
        <taxon>Bacillales</taxon>
        <taxon>Bacillaceae</taxon>
        <taxon>Bacillus</taxon>
        <taxon>Bacillus cereus group</taxon>
    </lineage>
</organism>
<proteinExistence type="predicted"/>
<dbReference type="EMBL" id="NVMX01000301">
    <property type="protein sequence ID" value="PDZ93971.1"/>
    <property type="molecule type" value="Genomic_DNA"/>
</dbReference>